<dbReference type="RefSeq" id="WP_123191582.1">
    <property type="nucleotide sequence ID" value="NZ_QICD01000004.1"/>
</dbReference>
<evidence type="ECO:0000313" key="2">
    <source>
        <dbReference type="Proteomes" id="UP000278632"/>
    </source>
</evidence>
<keyword evidence="2" id="KW-1185">Reference proteome</keyword>
<protein>
    <submittedName>
        <fullName evidence="1">Uncharacterized protein</fullName>
    </submittedName>
</protein>
<organism evidence="1 2">
    <name type="scientific">Paraeggerthella hongkongensis</name>
    <dbReference type="NCBI Taxonomy" id="230658"/>
    <lineage>
        <taxon>Bacteria</taxon>
        <taxon>Bacillati</taxon>
        <taxon>Actinomycetota</taxon>
        <taxon>Coriobacteriia</taxon>
        <taxon>Eggerthellales</taxon>
        <taxon>Eggerthellaceae</taxon>
        <taxon>Paraeggerthella</taxon>
    </lineage>
</organism>
<dbReference type="AlphaFoldDB" id="A0A3N0BHP3"/>
<proteinExistence type="predicted"/>
<name>A0A3N0BHP3_9ACTN</name>
<dbReference type="Proteomes" id="UP000278632">
    <property type="component" value="Unassembled WGS sequence"/>
</dbReference>
<evidence type="ECO:0000313" key="1">
    <source>
        <dbReference type="EMBL" id="RNL47076.1"/>
    </source>
</evidence>
<dbReference type="OrthoDB" id="9927033at2"/>
<dbReference type="EMBL" id="QICD01000004">
    <property type="protein sequence ID" value="RNL47076.1"/>
    <property type="molecule type" value="Genomic_DNA"/>
</dbReference>
<reference evidence="2" key="1">
    <citation type="submission" date="2018-05" db="EMBL/GenBank/DDBJ databases">
        <title>Genome Sequencing of selected type strains of the family Eggerthellaceae.</title>
        <authorList>
            <person name="Danylec N."/>
            <person name="Stoll D.A."/>
            <person name="Doetsch A."/>
            <person name="Huch M."/>
        </authorList>
    </citation>
    <scope>NUCLEOTIDE SEQUENCE [LARGE SCALE GENOMIC DNA]</scope>
    <source>
        <strain evidence="2">DSM 16106</strain>
    </source>
</reference>
<comment type="caution">
    <text evidence="1">The sequence shown here is derived from an EMBL/GenBank/DDBJ whole genome shotgun (WGS) entry which is preliminary data.</text>
</comment>
<accession>A0A3N0BHP3</accession>
<sequence>MHFAKGHTITDERWRLELALAAVCRSFAPRAGETLAPLDASPNASKHEAPAPRYVSYYSYRYL</sequence>
<gene>
    <name evidence="1" type="ORF">DMP08_03365</name>
</gene>